<feature type="region of interest" description="Disordered" evidence="1">
    <location>
        <begin position="288"/>
        <end position="317"/>
    </location>
</feature>
<dbReference type="OrthoDB" id="157052at2"/>
<dbReference type="NCBIfam" id="NF047719">
    <property type="entry name" value="SCO6745_fam_HTH"/>
    <property type="match status" value="1"/>
</dbReference>
<gene>
    <name evidence="2" type="ORF">DQ392_14475</name>
</gene>
<dbReference type="Proteomes" id="UP000253507">
    <property type="component" value="Unassembled WGS sequence"/>
</dbReference>
<dbReference type="RefSeq" id="WP_114015996.1">
    <property type="nucleotide sequence ID" value="NZ_QOIM01000033.1"/>
</dbReference>
<comment type="caution">
    <text evidence="2">The sequence shown here is derived from an EMBL/GenBank/DDBJ whole genome shotgun (WGS) entry which is preliminary data.</text>
</comment>
<dbReference type="AlphaFoldDB" id="A0A367EMB3"/>
<feature type="compositionally biased region" description="Basic and acidic residues" evidence="1">
    <location>
        <begin position="288"/>
        <end position="299"/>
    </location>
</feature>
<evidence type="ECO:0000313" key="2">
    <source>
        <dbReference type="EMBL" id="RCG18527.1"/>
    </source>
</evidence>
<dbReference type="EMBL" id="QOIM01000033">
    <property type="protein sequence ID" value="RCG18527.1"/>
    <property type="molecule type" value="Genomic_DNA"/>
</dbReference>
<protein>
    <recommendedName>
        <fullName evidence="4">SalK</fullName>
    </recommendedName>
</protein>
<reference evidence="2 3" key="1">
    <citation type="submission" date="2018-06" db="EMBL/GenBank/DDBJ databases">
        <title>Streptomyces reniochalinae sp. nov. and Streptomyces diacarnus sp. nov. from marine sponges.</title>
        <authorList>
            <person name="Li L."/>
        </authorList>
    </citation>
    <scope>NUCLEOTIDE SEQUENCE [LARGE SCALE GENOMIC DNA]</scope>
    <source>
        <strain evidence="2 3">LHW50302</strain>
    </source>
</reference>
<dbReference type="Pfam" id="PF21863">
    <property type="entry name" value="HTH_67"/>
    <property type="match status" value="1"/>
</dbReference>
<accession>A0A367EMB3</accession>
<evidence type="ECO:0000313" key="3">
    <source>
        <dbReference type="Proteomes" id="UP000253507"/>
    </source>
</evidence>
<name>A0A367EMB3_9ACTN</name>
<feature type="compositionally biased region" description="Basic and acidic residues" evidence="1">
    <location>
        <begin position="307"/>
        <end position="317"/>
    </location>
</feature>
<sequence length="317" mass="34063">MHLANTFARADTDLNAVREVSLTVNATHLFVYFIPEAPEEAAKLGVTEYAPAYFALRSAPMGAVPWQVTLAAFYNFSPRSVRAMAGVWDTASPQEWQAARFTAVDRAMRRVGVSLTADQIAEARSLIDPVVASADHAGKTMAAANASVPLPDDPLVALWQHITVLREWRGDAHITVLAAGGLGPCDCNVLQTATGHFPEAIARATRLWDDEEVAAATTRLVARGWLDADGAATDAGIAAREQIEVETDEHCAALWTPIGDAGVRRLTSLIRPIHDAFTAAGTYPFRVETGDTRSADPEAARQAPFSRSRDERTCSAG</sequence>
<keyword evidence="3" id="KW-1185">Reference proteome</keyword>
<proteinExistence type="predicted"/>
<organism evidence="2 3">
    <name type="scientific">Streptomyces reniochalinae</name>
    <dbReference type="NCBI Taxonomy" id="2250578"/>
    <lineage>
        <taxon>Bacteria</taxon>
        <taxon>Bacillati</taxon>
        <taxon>Actinomycetota</taxon>
        <taxon>Actinomycetes</taxon>
        <taxon>Kitasatosporales</taxon>
        <taxon>Streptomycetaceae</taxon>
        <taxon>Streptomyces</taxon>
    </lineage>
</organism>
<evidence type="ECO:0000256" key="1">
    <source>
        <dbReference type="SAM" id="MobiDB-lite"/>
    </source>
</evidence>
<evidence type="ECO:0008006" key="4">
    <source>
        <dbReference type="Google" id="ProtNLM"/>
    </source>
</evidence>
<dbReference type="InterPro" id="IPR054058">
    <property type="entry name" value="HTH_67"/>
</dbReference>